<dbReference type="Proteomes" id="UP000319756">
    <property type="component" value="Chromosome"/>
</dbReference>
<sequence length="161" mass="18346">MSSLYELTDNYKLIQRLIEEGADAEKFTDTLQAIEDSIDGKAEGYFYVIKNIESDINAMKAEEKRLADRRKAAENKVKRMKEDLTESMIETGKRKVKTPVFTANVQNNPPSVRVIDEGLIPKAFFIEQEPKIDRKGLLNSLKEGDETEGAEIIQTESVRFK</sequence>
<organism evidence="2 3">
    <name type="scientific">Salicibibacter halophilus</name>
    <dbReference type="NCBI Taxonomy" id="2502791"/>
    <lineage>
        <taxon>Bacteria</taxon>
        <taxon>Bacillati</taxon>
        <taxon>Bacillota</taxon>
        <taxon>Bacilli</taxon>
        <taxon>Bacillales</taxon>
        <taxon>Bacillaceae</taxon>
        <taxon>Salicibibacter</taxon>
    </lineage>
</organism>
<evidence type="ECO:0000256" key="1">
    <source>
        <dbReference type="SAM" id="Coils"/>
    </source>
</evidence>
<dbReference type="OrthoDB" id="2409458at2"/>
<proteinExistence type="predicted"/>
<evidence type="ECO:0000313" key="3">
    <source>
        <dbReference type="Proteomes" id="UP000319756"/>
    </source>
</evidence>
<feature type="coiled-coil region" evidence="1">
    <location>
        <begin position="49"/>
        <end position="90"/>
    </location>
</feature>
<dbReference type="AlphaFoldDB" id="A0A514LEG7"/>
<dbReference type="EMBL" id="CP035485">
    <property type="protein sequence ID" value="QDI90244.1"/>
    <property type="molecule type" value="Genomic_DNA"/>
</dbReference>
<gene>
    <name evidence="2" type="ORF">EPH95_02870</name>
</gene>
<keyword evidence="3" id="KW-1185">Reference proteome</keyword>
<protein>
    <submittedName>
        <fullName evidence="2">Siphovirus Gp157 family protein</fullName>
    </submittedName>
</protein>
<accession>A0A514LEG7</accession>
<dbReference type="RefSeq" id="WP_142087175.1">
    <property type="nucleotide sequence ID" value="NZ_CP035485.1"/>
</dbReference>
<dbReference type="Pfam" id="PF05565">
    <property type="entry name" value="Sipho_Gp157"/>
    <property type="match status" value="1"/>
</dbReference>
<dbReference type="KEGG" id="sale:EPH95_02870"/>
<reference evidence="3" key="1">
    <citation type="submission" date="2019-01" db="EMBL/GenBank/DDBJ databases">
        <title>Genomic analysis of Salicibibacter sp. NKC3-5.</title>
        <authorList>
            <person name="Oh Y.J."/>
        </authorList>
    </citation>
    <scope>NUCLEOTIDE SEQUENCE [LARGE SCALE GENOMIC DNA]</scope>
    <source>
        <strain evidence="3">NKC3-5</strain>
    </source>
</reference>
<dbReference type="InterPro" id="IPR008840">
    <property type="entry name" value="Sipho_Gp157"/>
</dbReference>
<evidence type="ECO:0000313" key="2">
    <source>
        <dbReference type="EMBL" id="QDI90244.1"/>
    </source>
</evidence>
<keyword evidence="1" id="KW-0175">Coiled coil</keyword>
<name>A0A514LEG7_9BACI</name>